<accession>A0A5P2DJG7</accession>
<evidence type="ECO:0000256" key="1">
    <source>
        <dbReference type="ARBA" id="ARBA00000185"/>
    </source>
</evidence>
<dbReference type="InterPro" id="IPR020568">
    <property type="entry name" value="Ribosomal_Su5_D2-typ_SF"/>
</dbReference>
<dbReference type="OrthoDB" id="4010292at2"/>
<dbReference type="InterPro" id="IPR013506">
    <property type="entry name" value="Topo_IIA_bsu_dom2"/>
</dbReference>
<dbReference type="GO" id="GO:0003918">
    <property type="term" value="F:DNA topoisomerase type II (double strand cut, ATP-hydrolyzing) activity"/>
    <property type="evidence" value="ECO:0007669"/>
    <property type="project" value="UniProtKB-EC"/>
</dbReference>
<dbReference type="PANTHER" id="PTHR45866:SF1">
    <property type="entry name" value="DNA GYRASE SUBUNIT B, MITOCHONDRIAL"/>
    <property type="match status" value="1"/>
</dbReference>
<dbReference type="InterPro" id="IPR014721">
    <property type="entry name" value="Ribsml_uS5_D2-typ_fold_subgr"/>
</dbReference>
<dbReference type="SMART" id="SM00433">
    <property type="entry name" value="TOP2c"/>
    <property type="match status" value="1"/>
</dbReference>
<name>A0A5P2DJG7_STRVZ</name>
<evidence type="ECO:0000256" key="7">
    <source>
        <dbReference type="ARBA" id="ARBA00023029"/>
    </source>
</evidence>
<dbReference type="EMBL" id="CP029189">
    <property type="protein sequence ID" value="QES53089.1"/>
    <property type="molecule type" value="Genomic_DNA"/>
</dbReference>
<dbReference type="RefSeq" id="WP_150255555.1">
    <property type="nucleotide sequence ID" value="NZ_CP029189.1"/>
</dbReference>
<keyword evidence="9" id="KW-0413">Isomerase</keyword>
<dbReference type="SUPFAM" id="SSF54211">
    <property type="entry name" value="Ribosomal protein S5 domain 2-like"/>
    <property type="match status" value="1"/>
</dbReference>
<proteinExistence type="inferred from homology"/>
<dbReference type="GO" id="GO:0003677">
    <property type="term" value="F:DNA binding"/>
    <property type="evidence" value="ECO:0007669"/>
    <property type="project" value="UniProtKB-KW"/>
</dbReference>
<comment type="similarity">
    <text evidence="3">Belongs to the type II topoisomerase GyrB family.</text>
</comment>
<feature type="domain" description="Histidine kinase/HSP90-like ATPase" evidence="10">
    <location>
        <begin position="33"/>
        <end position="176"/>
    </location>
</feature>
<dbReference type="InterPro" id="IPR000565">
    <property type="entry name" value="Topo_IIA_B"/>
</dbReference>
<dbReference type="GO" id="GO:0006265">
    <property type="term" value="P:DNA topological change"/>
    <property type="evidence" value="ECO:0007669"/>
    <property type="project" value="InterPro"/>
</dbReference>
<keyword evidence="8" id="KW-0238">DNA-binding</keyword>
<dbReference type="Pfam" id="PF00204">
    <property type="entry name" value="DNA_gyraseB"/>
    <property type="match status" value="1"/>
</dbReference>
<dbReference type="InterPro" id="IPR036890">
    <property type="entry name" value="HATPase_C_sf"/>
</dbReference>
<evidence type="ECO:0000313" key="12">
    <source>
        <dbReference type="Proteomes" id="UP000324101"/>
    </source>
</evidence>
<dbReference type="InterPro" id="IPR003594">
    <property type="entry name" value="HATPase_dom"/>
</dbReference>
<dbReference type="InterPro" id="IPR001241">
    <property type="entry name" value="Topo_IIA"/>
</dbReference>
<dbReference type="PRINTS" id="PR00418">
    <property type="entry name" value="TPI2FAMILY"/>
</dbReference>
<dbReference type="Proteomes" id="UP000324101">
    <property type="component" value="Chromosome"/>
</dbReference>
<dbReference type="Gene3D" id="3.30.230.10">
    <property type="match status" value="1"/>
</dbReference>
<organism evidence="11 12">
    <name type="scientific">Streptomyces venezuelae</name>
    <dbReference type="NCBI Taxonomy" id="54571"/>
    <lineage>
        <taxon>Bacteria</taxon>
        <taxon>Bacillati</taxon>
        <taxon>Actinomycetota</taxon>
        <taxon>Actinomycetes</taxon>
        <taxon>Kitasatosporales</taxon>
        <taxon>Streptomycetaceae</taxon>
        <taxon>Streptomyces</taxon>
    </lineage>
</organism>
<dbReference type="Gene3D" id="3.30.565.10">
    <property type="entry name" value="Histidine kinase-like ATPase, C-terminal domain"/>
    <property type="match status" value="1"/>
</dbReference>
<evidence type="ECO:0000256" key="8">
    <source>
        <dbReference type="ARBA" id="ARBA00023125"/>
    </source>
</evidence>
<evidence type="ECO:0000256" key="6">
    <source>
        <dbReference type="ARBA" id="ARBA00022840"/>
    </source>
</evidence>
<evidence type="ECO:0000256" key="5">
    <source>
        <dbReference type="ARBA" id="ARBA00022741"/>
    </source>
</evidence>
<dbReference type="PANTHER" id="PTHR45866">
    <property type="entry name" value="DNA GYRASE/TOPOISOMERASE SUBUNIT B"/>
    <property type="match status" value="1"/>
</dbReference>
<dbReference type="EC" id="5.6.2.2" evidence="4"/>
<reference evidence="11 12" key="1">
    <citation type="submission" date="2018-05" db="EMBL/GenBank/DDBJ databases">
        <title>Streptomyces venezuelae.</title>
        <authorList>
            <person name="Kim W."/>
            <person name="Lee N."/>
            <person name="Cho B.-K."/>
        </authorList>
    </citation>
    <scope>NUCLEOTIDE SEQUENCE [LARGE SCALE GENOMIC DNA]</scope>
    <source>
        <strain evidence="11 12">ATCC 21018</strain>
    </source>
</reference>
<sequence>MSDEAIKYDASHIQVLTGLEAVRKRPGMYVGSTGERGLHQLVFEVADRAVDEALSGRAGRVDVTLMADGVVRVADNGPGIPFGAAEDTGGPGLEALLTDLSAGAGPGSRRVVTLSLFGLTPAVTNALSSRLTAEVRREGIRWVQEYACGVAVAPPAATGPATGSGTSITFRPDATLFETTECSFAVLAERFEELAFLNRGLDLSLTDERPPGGPQTARFRFPGGVRDFVASIRARAGTVVQTDVIGFEREDPRMAGTMEVALRWCGSREEQVRSFVNSMATPYGGTHEAGLRDGVAAALDAYARARGLLTAAEPGLGADRVGEGLTAVVSVKLDRPEFVGATRGELDNAPVRACVGEAVREHLGAWLEQNPEQAEAVVTEILRADALD</sequence>
<evidence type="ECO:0000259" key="10">
    <source>
        <dbReference type="SMART" id="SM00387"/>
    </source>
</evidence>
<keyword evidence="7" id="KW-0799">Topoisomerase</keyword>
<keyword evidence="5" id="KW-0547">Nucleotide-binding</keyword>
<evidence type="ECO:0000256" key="9">
    <source>
        <dbReference type="ARBA" id="ARBA00023235"/>
    </source>
</evidence>
<protein>
    <recommendedName>
        <fullName evidence="4">DNA topoisomerase (ATP-hydrolyzing)</fullName>
        <ecNumber evidence="4">5.6.2.2</ecNumber>
    </recommendedName>
</protein>
<comment type="cofactor">
    <cofactor evidence="2">
        <name>Mg(2+)</name>
        <dbReference type="ChEBI" id="CHEBI:18420"/>
    </cofactor>
</comment>
<dbReference type="Pfam" id="PF02518">
    <property type="entry name" value="HATPase_c"/>
    <property type="match status" value="1"/>
</dbReference>
<dbReference type="AlphaFoldDB" id="A0A5P2DJG7"/>
<evidence type="ECO:0000313" key="11">
    <source>
        <dbReference type="EMBL" id="QES53089.1"/>
    </source>
</evidence>
<evidence type="ECO:0000256" key="4">
    <source>
        <dbReference type="ARBA" id="ARBA00012895"/>
    </source>
</evidence>
<evidence type="ECO:0000256" key="3">
    <source>
        <dbReference type="ARBA" id="ARBA00010708"/>
    </source>
</evidence>
<dbReference type="GO" id="GO:0005524">
    <property type="term" value="F:ATP binding"/>
    <property type="evidence" value="ECO:0007669"/>
    <property type="project" value="UniProtKB-KW"/>
</dbReference>
<dbReference type="SUPFAM" id="SSF55874">
    <property type="entry name" value="ATPase domain of HSP90 chaperone/DNA topoisomerase II/histidine kinase"/>
    <property type="match status" value="1"/>
</dbReference>
<dbReference type="PRINTS" id="PR01159">
    <property type="entry name" value="DNAGYRASEB"/>
</dbReference>
<comment type="catalytic activity">
    <reaction evidence="1">
        <text>ATP-dependent breakage, passage and rejoining of double-stranded DNA.</text>
        <dbReference type="EC" id="5.6.2.2"/>
    </reaction>
</comment>
<dbReference type="SMART" id="SM00387">
    <property type="entry name" value="HATPase_c"/>
    <property type="match status" value="1"/>
</dbReference>
<gene>
    <name evidence="11" type="ORF">DEJ51_01460</name>
</gene>
<evidence type="ECO:0000256" key="2">
    <source>
        <dbReference type="ARBA" id="ARBA00001946"/>
    </source>
</evidence>
<keyword evidence="6" id="KW-0067">ATP-binding</keyword>